<reference evidence="3 4" key="1">
    <citation type="submission" date="2018-12" db="EMBL/GenBank/DDBJ databases">
        <title>Bacillus chawlae sp. nov., Bacillus glennii sp. nov., and Bacillus saganii sp. nov. Isolated from the Vehicle Assembly Building at Kennedy Space Center where the Viking Spacecraft were Assembled.</title>
        <authorList>
            <person name="Seuylemezian A."/>
            <person name="Vaishampayan P."/>
        </authorList>
    </citation>
    <scope>NUCLEOTIDE SEQUENCE [LARGE SCALE GENOMIC DNA]</scope>
    <source>
        <strain evidence="3 4">L5</strain>
    </source>
</reference>
<dbReference type="RefSeq" id="WP_126864978.1">
    <property type="nucleotide sequence ID" value="NZ_JAUSTX010000007.1"/>
</dbReference>
<name>A0A3S0U0D1_9BACI</name>
<feature type="domain" description="DUF2399" evidence="1">
    <location>
        <begin position="270"/>
        <end position="422"/>
    </location>
</feature>
<dbReference type="Pfam" id="PF09664">
    <property type="entry name" value="DUF2399"/>
    <property type="match status" value="1"/>
</dbReference>
<dbReference type="InterPro" id="IPR013495">
    <property type="entry name" value="CHP02679"/>
</dbReference>
<proteinExistence type="predicted"/>
<dbReference type="InterPro" id="IPR024466">
    <property type="entry name" value="CHP02679_N"/>
</dbReference>
<accession>A0A3S0U0D1</accession>
<keyword evidence="4" id="KW-1185">Reference proteome</keyword>
<sequence>MGNIWELFRNEPGFHKLFIRFKDRYRSLDRVGGAAKIADFSEEEFAAIAGFMALSPHELKIKPAVSLRKFEEQLANTNLAGLTLRQLLEVYFDEPLISKAEEQLKTTGEAKGFYGRLAVEHPHLGWWFQRILQKQPDTRFIQVLYKQDKQNLERMLQNVVKAFDRLPEHGQYERLPLFSQRITGNPHSFDRNRTQGKLLLHLLAANQAEQGNKESSAWKHTEQINELLLNYGILRDDLWNFVTCRGFKAYQRGEEHPVWRAAAACRTVMNIPVRELTTLDAIRPFAGKTVWVVENSGVCSAIMDEVADEPLVCTHGQFKAASWIFLDRLVESGCIIYYAGDMDPEGLLMAQKLKNRYPENTRLWRMDPESYYLTMSEEKIEDRVNQLRNIDDPELKKTADVMMEYGFAAYQEGLVELLVSDIQKVSFKTL</sequence>
<evidence type="ECO:0000313" key="3">
    <source>
        <dbReference type="EMBL" id="RUQ28554.1"/>
    </source>
</evidence>
<dbReference type="Proteomes" id="UP000267430">
    <property type="component" value="Unassembled WGS sequence"/>
</dbReference>
<dbReference type="EMBL" id="RYZZ01000015">
    <property type="protein sequence ID" value="RUQ28554.1"/>
    <property type="molecule type" value="Genomic_DNA"/>
</dbReference>
<gene>
    <name evidence="3" type="ORF">ELQ35_11545</name>
</gene>
<dbReference type="Pfam" id="PF11796">
    <property type="entry name" value="DUF3323"/>
    <property type="match status" value="1"/>
</dbReference>
<dbReference type="InterPro" id="IPR024465">
    <property type="entry name" value="DUF2399"/>
</dbReference>
<feature type="domain" description="Conserved hypothetical protein CHP02679 N terminus" evidence="2">
    <location>
        <begin position="32"/>
        <end position="248"/>
    </location>
</feature>
<evidence type="ECO:0000259" key="1">
    <source>
        <dbReference type="Pfam" id="PF09664"/>
    </source>
</evidence>
<dbReference type="AlphaFoldDB" id="A0A3S0U0D1"/>
<protein>
    <submittedName>
        <fullName evidence="3">TIGR02679 family protein</fullName>
    </submittedName>
</protein>
<evidence type="ECO:0000259" key="2">
    <source>
        <dbReference type="Pfam" id="PF11796"/>
    </source>
</evidence>
<organism evidence="3 4">
    <name type="scientific">Peribacillus cavernae</name>
    <dbReference type="NCBI Taxonomy" id="1674310"/>
    <lineage>
        <taxon>Bacteria</taxon>
        <taxon>Bacillati</taxon>
        <taxon>Bacillota</taxon>
        <taxon>Bacilli</taxon>
        <taxon>Bacillales</taxon>
        <taxon>Bacillaceae</taxon>
        <taxon>Peribacillus</taxon>
    </lineage>
</organism>
<comment type="caution">
    <text evidence="3">The sequence shown here is derived from an EMBL/GenBank/DDBJ whole genome shotgun (WGS) entry which is preliminary data.</text>
</comment>
<dbReference type="OrthoDB" id="1661308at2"/>
<dbReference type="NCBIfam" id="TIGR02679">
    <property type="entry name" value="TIGR02679 family protein"/>
    <property type="match status" value="1"/>
</dbReference>
<evidence type="ECO:0000313" key="4">
    <source>
        <dbReference type="Proteomes" id="UP000267430"/>
    </source>
</evidence>